<dbReference type="EC" id="2.6.1.19" evidence="6"/>
<dbReference type="InterPro" id="IPR050103">
    <property type="entry name" value="Class-III_PLP-dep_AT"/>
</dbReference>
<evidence type="ECO:0000256" key="1">
    <source>
        <dbReference type="ARBA" id="ARBA00001750"/>
    </source>
</evidence>
<dbReference type="AlphaFoldDB" id="A0A918CZR5"/>
<dbReference type="InterPro" id="IPR004632">
    <property type="entry name" value="4NH2But_aminotransferase_bac"/>
</dbReference>
<comment type="catalytic activity">
    <reaction evidence="1">
        <text>(S)-3-amino-2-methylpropanoate + 2-oxoglutarate = 2-methyl-3-oxopropanoate + L-glutamate</text>
        <dbReference type="Rhea" id="RHEA:13993"/>
        <dbReference type="ChEBI" id="CHEBI:16810"/>
        <dbReference type="ChEBI" id="CHEBI:29985"/>
        <dbReference type="ChEBI" id="CHEBI:57700"/>
        <dbReference type="ChEBI" id="CHEBI:58655"/>
        <dbReference type="EC" id="2.6.1.22"/>
    </reaction>
</comment>
<evidence type="ECO:0000256" key="2">
    <source>
        <dbReference type="ARBA" id="ARBA00001933"/>
    </source>
</evidence>
<evidence type="ECO:0000256" key="6">
    <source>
        <dbReference type="ARBA" id="ARBA00012912"/>
    </source>
</evidence>
<evidence type="ECO:0000313" key="17">
    <source>
        <dbReference type="EMBL" id="GGN52770.1"/>
    </source>
</evidence>
<dbReference type="Proteomes" id="UP000624041">
    <property type="component" value="Unassembled WGS sequence"/>
</dbReference>
<dbReference type="GO" id="GO:0009448">
    <property type="term" value="P:gamma-aminobutyric acid metabolic process"/>
    <property type="evidence" value="ECO:0007669"/>
    <property type="project" value="InterPro"/>
</dbReference>
<dbReference type="SUPFAM" id="SSF53383">
    <property type="entry name" value="PLP-dependent transferases"/>
    <property type="match status" value="1"/>
</dbReference>
<dbReference type="GO" id="GO:0047298">
    <property type="term" value="F:(S)-3-amino-2-methylpropionate transaminase activity"/>
    <property type="evidence" value="ECO:0007669"/>
    <property type="project" value="UniProtKB-EC"/>
</dbReference>
<dbReference type="Gene3D" id="3.40.640.10">
    <property type="entry name" value="Type I PLP-dependent aspartate aminotransferase-like (Major domain)"/>
    <property type="match status" value="1"/>
</dbReference>
<evidence type="ECO:0000256" key="9">
    <source>
        <dbReference type="ARBA" id="ARBA00022898"/>
    </source>
</evidence>
<evidence type="ECO:0000256" key="7">
    <source>
        <dbReference type="ARBA" id="ARBA00022576"/>
    </source>
</evidence>
<dbReference type="EC" id="2.6.1.22" evidence="5"/>
<comment type="cofactor">
    <cofactor evidence="2">
        <name>pyridoxal 5'-phosphate</name>
        <dbReference type="ChEBI" id="CHEBI:597326"/>
    </cofactor>
</comment>
<reference evidence="17" key="2">
    <citation type="submission" date="2020-09" db="EMBL/GenBank/DDBJ databases">
        <authorList>
            <person name="Sun Q."/>
            <person name="Ohkuma M."/>
        </authorList>
    </citation>
    <scope>NUCLEOTIDE SEQUENCE</scope>
    <source>
        <strain evidence="17">JCM 17251</strain>
    </source>
</reference>
<evidence type="ECO:0000256" key="12">
    <source>
        <dbReference type="ARBA" id="ARBA00030857"/>
    </source>
</evidence>
<dbReference type="PANTHER" id="PTHR11986">
    <property type="entry name" value="AMINOTRANSFERASE CLASS III"/>
    <property type="match status" value="1"/>
</dbReference>
<protein>
    <recommendedName>
        <fullName evidence="12">(S)-3-amino-2-methylpropionate transaminase</fullName>
        <ecNumber evidence="6">2.6.1.19</ecNumber>
        <ecNumber evidence="5">2.6.1.22</ecNumber>
    </recommendedName>
    <alternativeName>
        <fullName evidence="13">GABA aminotransferase</fullName>
    </alternativeName>
    <alternativeName>
        <fullName evidence="11">Gamma-amino-N-butyrate transaminase</fullName>
    </alternativeName>
    <alternativeName>
        <fullName evidence="15">Glutamate:succinic semialdehyde transaminase</fullName>
    </alternativeName>
    <alternativeName>
        <fullName evidence="10">L-AIBAT</fullName>
    </alternativeName>
</protein>
<dbReference type="InterPro" id="IPR015421">
    <property type="entry name" value="PyrdxlP-dep_Trfase_major"/>
</dbReference>
<organism evidence="17 18">
    <name type="scientific">Oceanobacillus indicireducens</name>
    <dbReference type="NCBI Taxonomy" id="1004261"/>
    <lineage>
        <taxon>Bacteria</taxon>
        <taxon>Bacillati</taxon>
        <taxon>Bacillota</taxon>
        <taxon>Bacilli</taxon>
        <taxon>Bacillales</taxon>
        <taxon>Bacillaceae</taxon>
        <taxon>Oceanobacillus</taxon>
    </lineage>
</organism>
<dbReference type="CDD" id="cd00610">
    <property type="entry name" value="OAT_like"/>
    <property type="match status" value="1"/>
</dbReference>
<dbReference type="PANTHER" id="PTHR11986:SF58">
    <property type="entry name" value="LEUCINE_METHIONINE RACEMASE"/>
    <property type="match status" value="1"/>
</dbReference>
<reference evidence="17" key="1">
    <citation type="journal article" date="2014" name="Int. J. Syst. Evol. Microbiol.">
        <title>Complete genome sequence of Corynebacterium casei LMG S-19264T (=DSM 44701T), isolated from a smear-ripened cheese.</title>
        <authorList>
            <consortium name="US DOE Joint Genome Institute (JGI-PGF)"/>
            <person name="Walter F."/>
            <person name="Albersmeier A."/>
            <person name="Kalinowski J."/>
            <person name="Ruckert C."/>
        </authorList>
    </citation>
    <scope>NUCLEOTIDE SEQUENCE</scope>
    <source>
        <strain evidence="17">JCM 17251</strain>
    </source>
</reference>
<evidence type="ECO:0000313" key="18">
    <source>
        <dbReference type="Proteomes" id="UP000624041"/>
    </source>
</evidence>
<accession>A0A918CZR5</accession>
<evidence type="ECO:0000256" key="4">
    <source>
        <dbReference type="ARBA" id="ARBA00008954"/>
    </source>
</evidence>
<gene>
    <name evidence="17" type="primary">gabT</name>
    <name evidence="17" type="ORF">GCM10007971_08770</name>
</gene>
<evidence type="ECO:0000256" key="16">
    <source>
        <dbReference type="RuleBase" id="RU003560"/>
    </source>
</evidence>
<dbReference type="InterPro" id="IPR015422">
    <property type="entry name" value="PyrdxlP-dep_Trfase_small"/>
</dbReference>
<dbReference type="GO" id="GO:0030170">
    <property type="term" value="F:pyridoxal phosphate binding"/>
    <property type="evidence" value="ECO:0007669"/>
    <property type="project" value="InterPro"/>
</dbReference>
<dbReference type="InterPro" id="IPR015424">
    <property type="entry name" value="PyrdxlP-dep_Trfase"/>
</dbReference>
<proteinExistence type="inferred from homology"/>
<keyword evidence="9 16" id="KW-0663">Pyridoxal phosphate</keyword>
<name>A0A918CZR5_9BACI</name>
<evidence type="ECO:0000256" key="13">
    <source>
        <dbReference type="ARBA" id="ARBA00031787"/>
    </source>
</evidence>
<evidence type="ECO:0000256" key="14">
    <source>
        <dbReference type="ARBA" id="ARBA00048021"/>
    </source>
</evidence>
<comment type="caution">
    <text evidence="17">The sequence shown here is derived from an EMBL/GenBank/DDBJ whole genome shotgun (WGS) entry which is preliminary data.</text>
</comment>
<dbReference type="EMBL" id="BMOS01000004">
    <property type="protein sequence ID" value="GGN52770.1"/>
    <property type="molecule type" value="Genomic_DNA"/>
</dbReference>
<evidence type="ECO:0000256" key="15">
    <source>
        <dbReference type="ARBA" id="ARBA00050054"/>
    </source>
</evidence>
<evidence type="ECO:0000256" key="8">
    <source>
        <dbReference type="ARBA" id="ARBA00022679"/>
    </source>
</evidence>
<comment type="pathway">
    <text evidence="3">Amino-acid degradation; 4-aminobutanoate degradation.</text>
</comment>
<evidence type="ECO:0000256" key="10">
    <source>
        <dbReference type="ARBA" id="ARBA00029760"/>
    </source>
</evidence>
<dbReference type="GO" id="GO:0034386">
    <property type="term" value="F:4-aminobutyrate:2-oxoglutarate transaminase activity"/>
    <property type="evidence" value="ECO:0007669"/>
    <property type="project" value="UniProtKB-EC"/>
</dbReference>
<dbReference type="InterPro" id="IPR005814">
    <property type="entry name" value="Aminotrans_3"/>
</dbReference>
<dbReference type="RefSeq" id="WP_188856175.1">
    <property type="nucleotide sequence ID" value="NZ_BMOS01000004.1"/>
</dbReference>
<dbReference type="GO" id="GO:0042802">
    <property type="term" value="F:identical protein binding"/>
    <property type="evidence" value="ECO:0007669"/>
    <property type="project" value="TreeGrafter"/>
</dbReference>
<dbReference type="FunFam" id="3.40.640.10:FF:000013">
    <property type="entry name" value="4-aminobutyrate aminotransferase"/>
    <property type="match status" value="1"/>
</dbReference>
<evidence type="ECO:0000256" key="11">
    <source>
        <dbReference type="ARBA" id="ARBA00030204"/>
    </source>
</evidence>
<comment type="catalytic activity">
    <reaction evidence="14">
        <text>4-aminobutanoate + 2-oxoglutarate = succinate semialdehyde + L-glutamate</text>
        <dbReference type="Rhea" id="RHEA:23352"/>
        <dbReference type="ChEBI" id="CHEBI:16810"/>
        <dbReference type="ChEBI" id="CHEBI:29985"/>
        <dbReference type="ChEBI" id="CHEBI:57706"/>
        <dbReference type="ChEBI" id="CHEBI:59888"/>
        <dbReference type="EC" id="2.6.1.19"/>
    </reaction>
</comment>
<dbReference type="Gene3D" id="3.90.1150.10">
    <property type="entry name" value="Aspartate Aminotransferase, domain 1"/>
    <property type="match status" value="1"/>
</dbReference>
<dbReference type="NCBIfam" id="TIGR00700">
    <property type="entry name" value="GABAtrnsam"/>
    <property type="match status" value="1"/>
</dbReference>
<keyword evidence="7" id="KW-0032">Aminotransferase</keyword>
<dbReference type="Pfam" id="PF00202">
    <property type="entry name" value="Aminotran_3"/>
    <property type="match status" value="1"/>
</dbReference>
<evidence type="ECO:0000256" key="5">
    <source>
        <dbReference type="ARBA" id="ARBA00012876"/>
    </source>
</evidence>
<comment type="similarity">
    <text evidence="4 16">Belongs to the class-III pyridoxal-phosphate-dependent aminotransferase family.</text>
</comment>
<dbReference type="InterPro" id="IPR049704">
    <property type="entry name" value="Aminotrans_3_PPA_site"/>
</dbReference>
<evidence type="ECO:0000256" key="3">
    <source>
        <dbReference type="ARBA" id="ARBA00005176"/>
    </source>
</evidence>
<keyword evidence="18" id="KW-1185">Reference proteome</keyword>
<dbReference type="PIRSF" id="PIRSF000521">
    <property type="entry name" value="Transaminase_4ab_Lys_Orn"/>
    <property type="match status" value="1"/>
</dbReference>
<dbReference type="PROSITE" id="PS00600">
    <property type="entry name" value="AA_TRANSFER_CLASS_3"/>
    <property type="match status" value="1"/>
</dbReference>
<keyword evidence="8" id="KW-0808">Transferase</keyword>
<sequence length="444" mass="48606">MGYIELKTEIPGPRSKELLKKREDSIARGLATNLSIGIAEADGAIVMDIDGNRLIDLAGGIGSLNAGHTPKAVVDALKRQLDHYINPVFPVVLYDSYIQLAEKLNHLVPGNFSKKTVLFNSGAEANENAIKIARRYTKRSGVISFERGFHGRTFMTMSMTSKVKGFKKGFGTMATEVYHLPYPYPYRDTRTTIELLEAIDNLFQMTVDPSEIAAIIIEPVQGDGGIVVPNREFFEGIRKLCTQHGIVFIADEVQTGFARTGKFFAMEHFGVAADITVMGKSIGAGIPLSAVTGNAEIMDAPEKKELGTTLGGTPLGCVAGLKVIEDIENNNLMDRAQEIGNKIRSKLTFPSKFVGEVRGLGAMIGIEFVKDLETKEPYPELVKNVVRKCHENGVIVITAGSRGNIIRLLPPLIINDKQLNEALDVIVNVIKQIENNEETLTHIE</sequence>